<dbReference type="InterPro" id="IPR011332">
    <property type="entry name" value="Ribosomal_zn-bd"/>
</dbReference>
<name>A0A2K5ASD1_9ARCH</name>
<evidence type="ECO:0000259" key="2">
    <source>
        <dbReference type="Pfam" id="PF13240"/>
    </source>
</evidence>
<feature type="domain" description="Zinc-ribbon" evidence="2">
    <location>
        <begin position="133"/>
        <end position="153"/>
    </location>
</feature>
<feature type="compositionally biased region" description="Basic residues" evidence="1">
    <location>
        <begin position="186"/>
        <end position="195"/>
    </location>
</feature>
<dbReference type="InterPro" id="IPR026870">
    <property type="entry name" value="Zinc_ribbon_dom"/>
</dbReference>
<dbReference type="RefSeq" id="WP_103286818.1">
    <property type="nucleotide sequence ID" value="NZ_LT981265.1"/>
</dbReference>
<dbReference type="KEGG" id="ncv:NCAV_1379"/>
<dbReference type="SUPFAM" id="SSF57829">
    <property type="entry name" value="Zn-binding ribosomal proteins"/>
    <property type="match status" value="1"/>
</dbReference>
<dbReference type="Gene3D" id="4.10.1060.50">
    <property type="match status" value="1"/>
</dbReference>
<proteinExistence type="predicted"/>
<keyword evidence="4" id="KW-1185">Reference proteome</keyword>
<reference evidence="4" key="1">
    <citation type="submission" date="2018-01" db="EMBL/GenBank/DDBJ databases">
        <authorList>
            <person name="Kerou L M."/>
        </authorList>
    </citation>
    <scope>NUCLEOTIDE SEQUENCE [LARGE SCALE GENOMIC DNA]</scope>
    <source>
        <strain evidence="4">SCU2</strain>
    </source>
</reference>
<dbReference type="EMBL" id="LT981265">
    <property type="protein sequence ID" value="SPC34545.1"/>
    <property type="molecule type" value="Genomic_DNA"/>
</dbReference>
<dbReference type="AlphaFoldDB" id="A0A2K5ASD1"/>
<evidence type="ECO:0000313" key="4">
    <source>
        <dbReference type="Proteomes" id="UP000236248"/>
    </source>
</evidence>
<evidence type="ECO:0000313" key="3">
    <source>
        <dbReference type="EMBL" id="SPC34545.1"/>
    </source>
</evidence>
<feature type="region of interest" description="Disordered" evidence="1">
    <location>
        <begin position="155"/>
        <end position="195"/>
    </location>
</feature>
<evidence type="ECO:0000256" key="1">
    <source>
        <dbReference type="SAM" id="MobiDB-lite"/>
    </source>
</evidence>
<accession>A0A2K5ASD1</accession>
<dbReference type="GO" id="GO:0006412">
    <property type="term" value="P:translation"/>
    <property type="evidence" value="ECO:0007669"/>
    <property type="project" value="InterPro"/>
</dbReference>
<gene>
    <name evidence="3" type="ORF">NCAV_1379</name>
</gene>
<dbReference type="Pfam" id="PF13240">
    <property type="entry name" value="Zn_Ribbon_1"/>
    <property type="match status" value="1"/>
</dbReference>
<dbReference type="InterPro" id="IPR038587">
    <property type="entry name" value="Ribosomal_eL40_sf"/>
</dbReference>
<dbReference type="Proteomes" id="UP000236248">
    <property type="component" value="Chromosome NCAV"/>
</dbReference>
<organism evidence="3 4">
    <name type="scientific">Candidatus Nitrosocaldus cavascurensis</name>
    <dbReference type="NCBI Taxonomy" id="2058097"/>
    <lineage>
        <taxon>Archaea</taxon>
        <taxon>Nitrososphaerota</taxon>
        <taxon>Nitrososphaeria</taxon>
        <taxon>Candidatus Nitrosocaldales</taxon>
        <taxon>Candidatus Nitrosocaldaceae</taxon>
        <taxon>Candidatus Nitrosocaldus</taxon>
    </lineage>
</organism>
<dbReference type="GeneID" id="41595378"/>
<feature type="compositionally biased region" description="Basic and acidic residues" evidence="1">
    <location>
        <begin position="172"/>
        <end position="185"/>
    </location>
</feature>
<protein>
    <recommendedName>
        <fullName evidence="2">Zinc-ribbon domain-containing protein</fullName>
    </recommendedName>
</protein>
<sequence length="195" mass="21663">MGQLGYNTRGPLVDKLKNLLNDVQSSYEAFLDAHTLYQEGKMDERAYFVRMGDFLRQFSSLGFLMVKVILELDASIGRERQQQQQEARQTAATATATTAAVAMVKPSPSIEQFMQGVVRTPPAREVQKDTKVCIHCNAIIPARAKFCPKCGKKQQSEAVSKEGEGSSSEVVASKEETDKEKEKEGKKKGRSRKVT</sequence>